<evidence type="ECO:0000313" key="4">
    <source>
        <dbReference type="Proteomes" id="UP001190700"/>
    </source>
</evidence>
<gene>
    <name evidence="3" type="ORF">CYMTET_51337</name>
</gene>
<evidence type="ECO:0000256" key="1">
    <source>
        <dbReference type="SAM" id="MobiDB-lite"/>
    </source>
</evidence>
<feature type="region of interest" description="Disordered" evidence="1">
    <location>
        <begin position="57"/>
        <end position="79"/>
    </location>
</feature>
<dbReference type="Proteomes" id="UP001190700">
    <property type="component" value="Unassembled WGS sequence"/>
</dbReference>
<sequence length="797" mass="87127">MCVDTLEAIVVSMILISLHSDYVYVKTKFQTDRLPRLHVLEDEVCAHYDNIIAPSAASHNTGAGMAEDRKQQNATKKARLSRKVECPTCHRRGHDAKDCFITNKEAREAFLKRQPDAKDSLMQKVQEYEKQGKLPETDKAAAVADSKLHPGLDGEDVLFAISEVKVSLLPEPMLPDFSGVALHEFMEVRGGAARVRATRRQSILEVPTSNYYEVLGTPVATGDCTLHSDCTPGSSPIADCFHRWRKAASKTRLASIRKAGKRQCCERDLHRHRQFPVVPVYDSFVYVDTICSFFPHPERLAATQFVWEAHRDRCLGGQWRISPRQQWYTPAVQRSHTYVVSHADSVLECAQVLLDEPPCPIGCEVSEEDILTCVCSLRGATDTLQSVIQREPTVVRAALSGLLAWAVQLEHAVRAVRGAMKALWSLVAPPCVNPGSTDGSDSSCDEHTGMPDLLSDSESDCGGSDWETGALPMDYTPVWEAGALVAVPAYDNDWDAGALVAAPAYDTDMLDLLSDSGSDNDDSDWEADILSMDYTPTREAGALVAAPAYDADWDVGSLVAVPAYAEVACGAGDILGHGGSSGKSAVLDSGATRHIFNDMGVFDRDYDPMGGSTFSVVQDRPVSSAGSGTVHFAKTDVVSGRAGGLRLRDAHLIPGQPFNLISVVALEDAGFHVDFQTRQISNGGVVFSFSREGKQYIIREDSTEALDTYMACGAHDPPPRDKTNWKFEDTESHFETHGPFNLELFAAEDNHILPVYCTTSDSCFGKDWAGKACYGNPPFEHGIILQCLQKTLPDYAR</sequence>
<dbReference type="EMBL" id="LGRX02034148">
    <property type="protein sequence ID" value="KAK3238666.1"/>
    <property type="molecule type" value="Genomic_DNA"/>
</dbReference>
<accession>A0AAE0BLE6</accession>
<proteinExistence type="predicted"/>
<organism evidence="3 4">
    <name type="scientific">Cymbomonas tetramitiformis</name>
    <dbReference type="NCBI Taxonomy" id="36881"/>
    <lineage>
        <taxon>Eukaryota</taxon>
        <taxon>Viridiplantae</taxon>
        <taxon>Chlorophyta</taxon>
        <taxon>Pyramimonadophyceae</taxon>
        <taxon>Pyramimonadales</taxon>
        <taxon>Pyramimonadaceae</taxon>
        <taxon>Cymbomonas</taxon>
    </lineage>
</organism>
<evidence type="ECO:0000259" key="2">
    <source>
        <dbReference type="Pfam" id="PF22936"/>
    </source>
</evidence>
<dbReference type="InterPro" id="IPR054722">
    <property type="entry name" value="PolX-like_BBD"/>
</dbReference>
<keyword evidence="4" id="KW-1185">Reference proteome</keyword>
<name>A0AAE0BLE6_9CHLO</name>
<reference evidence="3 4" key="1">
    <citation type="journal article" date="2015" name="Genome Biol. Evol.">
        <title>Comparative Genomics of a Bacterivorous Green Alga Reveals Evolutionary Causalities and Consequences of Phago-Mixotrophic Mode of Nutrition.</title>
        <authorList>
            <person name="Burns J.A."/>
            <person name="Paasch A."/>
            <person name="Narechania A."/>
            <person name="Kim E."/>
        </authorList>
    </citation>
    <scope>NUCLEOTIDE SEQUENCE [LARGE SCALE GENOMIC DNA]</scope>
    <source>
        <strain evidence="3 4">PLY_AMNH</strain>
    </source>
</reference>
<dbReference type="AlphaFoldDB" id="A0AAE0BLE6"/>
<dbReference type="Pfam" id="PF22936">
    <property type="entry name" value="Pol_BBD"/>
    <property type="match status" value="1"/>
</dbReference>
<comment type="caution">
    <text evidence="3">The sequence shown here is derived from an EMBL/GenBank/DDBJ whole genome shotgun (WGS) entry which is preliminary data.</text>
</comment>
<protein>
    <recommendedName>
        <fullName evidence="2">Retrovirus-related Pol polyprotein from transposon TNT 1-94-like beta-barrel domain-containing protein</fullName>
    </recommendedName>
</protein>
<evidence type="ECO:0000313" key="3">
    <source>
        <dbReference type="EMBL" id="KAK3238666.1"/>
    </source>
</evidence>
<feature type="domain" description="Retrovirus-related Pol polyprotein from transposon TNT 1-94-like beta-barrel" evidence="2">
    <location>
        <begin position="586"/>
        <end position="671"/>
    </location>
</feature>